<keyword evidence="2" id="KW-1185">Reference proteome</keyword>
<dbReference type="Proteomes" id="UP000664369">
    <property type="component" value="Unassembled WGS sequence"/>
</dbReference>
<organism evidence="1 2">
    <name type="scientific">Hymenobacter negativus</name>
    <dbReference type="NCBI Taxonomy" id="2795026"/>
    <lineage>
        <taxon>Bacteria</taxon>
        <taxon>Pseudomonadati</taxon>
        <taxon>Bacteroidota</taxon>
        <taxon>Cytophagia</taxon>
        <taxon>Cytophagales</taxon>
        <taxon>Hymenobacteraceae</taxon>
        <taxon>Hymenobacter</taxon>
    </lineage>
</organism>
<dbReference type="EMBL" id="JAGETZ010000009">
    <property type="protein sequence ID" value="MBO2011009.1"/>
    <property type="molecule type" value="Genomic_DNA"/>
</dbReference>
<sequence>MKKIFAQSDTLISISRNHKEENISQYIRKESVGGALDFKKSLEKDEHAFFLYGSFAYNKKDFSIFLWGKKVKNLGLASSKEAVKLWQEIYNHQLTAPEEKALVRGFETKSDN</sequence>
<protein>
    <submittedName>
        <fullName evidence="1">Uncharacterized protein</fullName>
    </submittedName>
</protein>
<evidence type="ECO:0000313" key="2">
    <source>
        <dbReference type="Proteomes" id="UP000664369"/>
    </source>
</evidence>
<dbReference type="RefSeq" id="WP_208176705.1">
    <property type="nucleotide sequence ID" value="NZ_JAGETZ010000009.1"/>
</dbReference>
<name>A0ABS3QIE3_9BACT</name>
<proteinExistence type="predicted"/>
<comment type="caution">
    <text evidence="1">The sequence shown here is derived from an EMBL/GenBank/DDBJ whole genome shotgun (WGS) entry which is preliminary data.</text>
</comment>
<gene>
    <name evidence="1" type="ORF">J4E00_18255</name>
</gene>
<accession>A0ABS3QIE3</accession>
<evidence type="ECO:0000313" key="1">
    <source>
        <dbReference type="EMBL" id="MBO2011009.1"/>
    </source>
</evidence>
<reference evidence="1 2" key="1">
    <citation type="submission" date="2021-03" db="EMBL/GenBank/DDBJ databases">
        <authorList>
            <person name="Kim M.K."/>
        </authorList>
    </citation>
    <scope>NUCLEOTIDE SEQUENCE [LARGE SCALE GENOMIC DNA]</scope>
    <source>
        <strain evidence="1 2">BT442</strain>
    </source>
</reference>